<dbReference type="GO" id="GO:0050660">
    <property type="term" value="F:flavin adenine dinucleotide binding"/>
    <property type="evidence" value="ECO:0007669"/>
    <property type="project" value="InterPro"/>
</dbReference>
<evidence type="ECO:0000313" key="4">
    <source>
        <dbReference type="Proteomes" id="UP000054342"/>
    </source>
</evidence>
<feature type="domain" description="Glucose-methanol-choline oxidoreductase C-terminal" evidence="2">
    <location>
        <begin position="102"/>
        <end position="217"/>
    </location>
</feature>
<evidence type="ECO:0000313" key="3">
    <source>
        <dbReference type="EMBL" id="KIW56705.1"/>
    </source>
</evidence>
<reference evidence="3 4" key="1">
    <citation type="submission" date="2015-01" db="EMBL/GenBank/DDBJ databases">
        <title>The Genome Sequence of Exophiala xenobiotica CBS118157.</title>
        <authorList>
            <consortium name="The Broad Institute Genomics Platform"/>
            <person name="Cuomo C."/>
            <person name="de Hoog S."/>
            <person name="Gorbushina A."/>
            <person name="Stielow B."/>
            <person name="Teixiera M."/>
            <person name="Abouelleil A."/>
            <person name="Chapman S.B."/>
            <person name="Priest M."/>
            <person name="Young S.K."/>
            <person name="Wortman J."/>
            <person name="Nusbaum C."/>
            <person name="Birren B."/>
        </authorList>
    </citation>
    <scope>NUCLEOTIDE SEQUENCE [LARGE SCALE GENOMIC DNA]</scope>
    <source>
        <strain evidence="3 4">CBS 118157</strain>
    </source>
</reference>
<keyword evidence="4" id="KW-1185">Reference proteome</keyword>
<accession>A0A0D2EPP8</accession>
<dbReference type="GeneID" id="25327250"/>
<dbReference type="Gene3D" id="3.50.50.60">
    <property type="entry name" value="FAD/NAD(P)-binding domain"/>
    <property type="match status" value="2"/>
</dbReference>
<dbReference type="GO" id="GO:0044550">
    <property type="term" value="P:secondary metabolite biosynthetic process"/>
    <property type="evidence" value="ECO:0007669"/>
    <property type="project" value="TreeGrafter"/>
</dbReference>
<dbReference type="Gene3D" id="3.30.560.10">
    <property type="entry name" value="Glucose Oxidase, domain 3"/>
    <property type="match status" value="2"/>
</dbReference>
<dbReference type="EMBL" id="KN847319">
    <property type="protein sequence ID" value="KIW56705.1"/>
    <property type="molecule type" value="Genomic_DNA"/>
</dbReference>
<dbReference type="SUPFAM" id="SSF51905">
    <property type="entry name" value="FAD/NAD(P)-binding domain"/>
    <property type="match status" value="1"/>
</dbReference>
<dbReference type="STRING" id="348802.A0A0D2EPP8"/>
<dbReference type="RefSeq" id="XP_013317289.1">
    <property type="nucleotide sequence ID" value="XM_013461835.1"/>
</dbReference>
<dbReference type="OrthoDB" id="269227at2759"/>
<sequence>MCPKPGGTAGLTVAARLIQANFTVLVLEAGGSPDSYGLPYDSPALTGELVSTPLDWNFSSLAIPGLNGRVLKQHRGRTLGGTSSINGLTCRLCCTNHHISKFYEAASDLNIQLLVFKRLRTLISQPSFAKYTVGPANGEIVPGPKVQSDEDIINFIRETTVSTDHQSGTAAMRPLGDQGVVSPTLEVYGVQGLRVVDASIMPVFVDQHPTAAICMIAEKAAQ</sequence>
<proteinExistence type="inferred from homology"/>
<dbReference type="PANTHER" id="PTHR11552">
    <property type="entry name" value="GLUCOSE-METHANOL-CHOLINE GMC OXIDOREDUCTASE"/>
    <property type="match status" value="1"/>
</dbReference>
<comment type="similarity">
    <text evidence="1">Belongs to the GMC oxidoreductase family.</text>
</comment>
<evidence type="ECO:0000256" key="1">
    <source>
        <dbReference type="ARBA" id="ARBA00010790"/>
    </source>
</evidence>
<evidence type="ECO:0000259" key="2">
    <source>
        <dbReference type="Pfam" id="PF05199"/>
    </source>
</evidence>
<dbReference type="InterPro" id="IPR007867">
    <property type="entry name" value="GMC_OxRtase_C"/>
</dbReference>
<dbReference type="GO" id="GO:0016614">
    <property type="term" value="F:oxidoreductase activity, acting on CH-OH group of donors"/>
    <property type="evidence" value="ECO:0007669"/>
    <property type="project" value="InterPro"/>
</dbReference>
<name>A0A0D2EPP8_9EURO</name>
<organism evidence="3 4">
    <name type="scientific">Exophiala xenobiotica</name>
    <dbReference type="NCBI Taxonomy" id="348802"/>
    <lineage>
        <taxon>Eukaryota</taxon>
        <taxon>Fungi</taxon>
        <taxon>Dikarya</taxon>
        <taxon>Ascomycota</taxon>
        <taxon>Pezizomycotina</taxon>
        <taxon>Eurotiomycetes</taxon>
        <taxon>Chaetothyriomycetidae</taxon>
        <taxon>Chaetothyriales</taxon>
        <taxon>Herpotrichiellaceae</taxon>
        <taxon>Exophiala</taxon>
    </lineage>
</organism>
<dbReference type="Proteomes" id="UP000054342">
    <property type="component" value="Unassembled WGS sequence"/>
</dbReference>
<dbReference type="HOGENOM" id="CLU_1245383_0_0_1"/>
<dbReference type="Pfam" id="PF05199">
    <property type="entry name" value="GMC_oxred_C"/>
    <property type="match status" value="1"/>
</dbReference>
<dbReference type="AlphaFoldDB" id="A0A0D2EPP8"/>
<gene>
    <name evidence="3" type="ORF">PV05_05342</name>
</gene>
<dbReference type="PANTHER" id="PTHR11552:SF115">
    <property type="entry name" value="DEHYDROGENASE XPTC-RELATED"/>
    <property type="match status" value="1"/>
</dbReference>
<dbReference type="InterPro" id="IPR036188">
    <property type="entry name" value="FAD/NAD-bd_sf"/>
</dbReference>
<protein>
    <recommendedName>
        <fullName evidence="2">Glucose-methanol-choline oxidoreductase C-terminal domain-containing protein</fullName>
    </recommendedName>
</protein>
<dbReference type="InterPro" id="IPR012132">
    <property type="entry name" value="GMC_OxRdtase"/>
</dbReference>